<sequence>MRKIVEKLVRLQIKAFTLVETLLTLMIVSFIYLGLSGSIKTSFQQVEEKVFFAEFEHLYQESQKIALARQTELDVEVTARKIQTPYQTVEIPDSVILQDPKTIRLDRAGGNSSLANVHFQTQRGVVTYQLSLGNGKIKKSIRSR</sequence>
<dbReference type="Proteomes" id="UP000709219">
    <property type="component" value="Unassembled WGS sequence"/>
</dbReference>
<dbReference type="InterPro" id="IPR016785">
    <property type="entry name" value="ComGD"/>
</dbReference>
<name>A0A943DEH8_STRPA</name>
<feature type="transmembrane region" description="Helical" evidence="1">
    <location>
        <begin position="12"/>
        <end position="35"/>
    </location>
</feature>
<evidence type="ECO:0000256" key="1">
    <source>
        <dbReference type="SAM" id="Phobius"/>
    </source>
</evidence>
<keyword evidence="1" id="KW-0472">Membrane</keyword>
<organism evidence="2 3">
    <name type="scientific">Streptococcus parasanguinis</name>
    <dbReference type="NCBI Taxonomy" id="1318"/>
    <lineage>
        <taxon>Bacteria</taxon>
        <taxon>Bacillati</taxon>
        <taxon>Bacillota</taxon>
        <taxon>Bacilli</taxon>
        <taxon>Lactobacillales</taxon>
        <taxon>Streptococcaceae</taxon>
        <taxon>Streptococcus</taxon>
    </lineage>
</organism>
<comment type="caution">
    <text evidence="2">The sequence shown here is derived from an EMBL/GenBank/DDBJ whole genome shotgun (WGS) entry which is preliminary data.</text>
</comment>
<gene>
    <name evidence="2" type="ORF">KHX87_05575</name>
</gene>
<proteinExistence type="predicted"/>
<accession>A0A943DEH8</accession>
<dbReference type="NCBIfam" id="NF040982">
    <property type="entry name" value="ComGD"/>
    <property type="match status" value="1"/>
</dbReference>
<dbReference type="EMBL" id="JAGZFP010000011">
    <property type="protein sequence ID" value="MBS5358561.1"/>
    <property type="molecule type" value="Genomic_DNA"/>
</dbReference>
<keyword evidence="1" id="KW-1133">Transmembrane helix</keyword>
<protein>
    <submittedName>
        <fullName evidence="2">Type II secretion system protein</fullName>
    </submittedName>
</protein>
<reference evidence="2" key="1">
    <citation type="submission" date="2021-02" db="EMBL/GenBank/DDBJ databases">
        <title>Infant gut strain persistence is associated with maternal origin, phylogeny, and functional potential including surface adhesion and iron acquisition.</title>
        <authorList>
            <person name="Lou Y.C."/>
        </authorList>
    </citation>
    <scope>NUCLEOTIDE SEQUENCE</scope>
    <source>
        <strain evidence="2">L3_098_011G1_dasL3_098_011G1_concoct_7</strain>
    </source>
</reference>
<keyword evidence="1" id="KW-0812">Transmembrane</keyword>
<dbReference type="AlphaFoldDB" id="A0A943DEH8"/>
<evidence type="ECO:0000313" key="2">
    <source>
        <dbReference type="EMBL" id="MBS5358561.1"/>
    </source>
</evidence>
<evidence type="ECO:0000313" key="3">
    <source>
        <dbReference type="Proteomes" id="UP000709219"/>
    </source>
</evidence>